<evidence type="ECO:0000256" key="4">
    <source>
        <dbReference type="ARBA" id="ARBA00013078"/>
    </source>
</evidence>
<comment type="pathway">
    <text evidence="2">Organic acid metabolism; glycolate biosynthesis; glycolate from 2-phosphoglycolate: step 1/1.</text>
</comment>
<dbReference type="Proteomes" id="UP000525298">
    <property type="component" value="Unassembled WGS sequence"/>
</dbReference>
<dbReference type="InterPro" id="IPR041492">
    <property type="entry name" value="HAD_2"/>
</dbReference>
<comment type="catalytic activity">
    <reaction evidence="1">
        <text>2-phosphoglycolate + H2O = glycolate + phosphate</text>
        <dbReference type="Rhea" id="RHEA:14369"/>
        <dbReference type="ChEBI" id="CHEBI:15377"/>
        <dbReference type="ChEBI" id="CHEBI:29805"/>
        <dbReference type="ChEBI" id="CHEBI:43474"/>
        <dbReference type="ChEBI" id="CHEBI:58033"/>
        <dbReference type="EC" id="3.1.3.18"/>
    </reaction>
</comment>
<dbReference type="GO" id="GO:0006281">
    <property type="term" value="P:DNA repair"/>
    <property type="evidence" value="ECO:0007669"/>
    <property type="project" value="TreeGrafter"/>
</dbReference>
<protein>
    <recommendedName>
        <fullName evidence="4">phosphoglycolate phosphatase</fullName>
        <ecNumber evidence="4">3.1.3.18</ecNumber>
    </recommendedName>
</protein>
<dbReference type="GO" id="GO:0008967">
    <property type="term" value="F:phosphoglycolate phosphatase activity"/>
    <property type="evidence" value="ECO:0007669"/>
    <property type="project" value="UniProtKB-EC"/>
</dbReference>
<proteinExistence type="inferred from homology"/>
<dbReference type="EC" id="3.1.3.18" evidence="4"/>
<evidence type="ECO:0000256" key="2">
    <source>
        <dbReference type="ARBA" id="ARBA00004818"/>
    </source>
</evidence>
<dbReference type="GO" id="GO:0005829">
    <property type="term" value="C:cytosol"/>
    <property type="evidence" value="ECO:0007669"/>
    <property type="project" value="TreeGrafter"/>
</dbReference>
<dbReference type="InterPro" id="IPR050155">
    <property type="entry name" value="HAD-like_hydrolase_sf"/>
</dbReference>
<dbReference type="SFLD" id="SFLDG01129">
    <property type="entry name" value="C1.5:_HAD__Beta-PGM__Phosphata"/>
    <property type="match status" value="1"/>
</dbReference>
<sequence length="208" mass="23252">MTALKVAAFDCDGVMFDTEAANQAYYNDILAHFSKPPMTGAQFAYCQMHTADKAIAHLFPDPGEFAAAQAFRRKRGYGPYIRYMKMAPDLKDVLCWCRKVLKTAVATNRSDTMNRVLEENGLENCFDLVVTAMDVANPKPHPEQLCSIMERFRAGPREVLYIGDSQLDQYAAEAAGVVFAACRNPGLSADYYIDRLSEIKSIIVSRQQ</sequence>
<organism evidence="5 6">
    <name type="scientific">Desulfosalsimonas propionicica</name>
    <dbReference type="NCBI Taxonomy" id="332175"/>
    <lineage>
        <taxon>Bacteria</taxon>
        <taxon>Pseudomonadati</taxon>
        <taxon>Thermodesulfobacteriota</taxon>
        <taxon>Desulfobacteria</taxon>
        <taxon>Desulfobacterales</taxon>
        <taxon>Desulfosalsimonadaceae</taxon>
        <taxon>Desulfosalsimonas</taxon>
    </lineage>
</organism>
<gene>
    <name evidence="5" type="ORF">HNR65_000035</name>
</gene>
<dbReference type="Gene3D" id="3.40.50.1000">
    <property type="entry name" value="HAD superfamily/HAD-like"/>
    <property type="match status" value="1"/>
</dbReference>
<dbReference type="SFLD" id="SFLDS00003">
    <property type="entry name" value="Haloacid_Dehalogenase"/>
    <property type="match status" value="1"/>
</dbReference>
<keyword evidence="6" id="KW-1185">Reference proteome</keyword>
<evidence type="ECO:0000256" key="1">
    <source>
        <dbReference type="ARBA" id="ARBA00000830"/>
    </source>
</evidence>
<accession>A0A7W0C5Z4</accession>
<reference evidence="5 6" key="1">
    <citation type="submission" date="2020-07" db="EMBL/GenBank/DDBJ databases">
        <title>Genomic Encyclopedia of Type Strains, Phase IV (KMG-IV): sequencing the most valuable type-strain genomes for metagenomic binning, comparative biology and taxonomic classification.</title>
        <authorList>
            <person name="Goeker M."/>
        </authorList>
    </citation>
    <scope>NUCLEOTIDE SEQUENCE [LARGE SCALE GENOMIC DNA]</scope>
    <source>
        <strain evidence="5 6">DSM 17721</strain>
    </source>
</reference>
<comment type="similarity">
    <text evidence="3">Belongs to the HAD-like hydrolase superfamily. CbbY/CbbZ/Gph/YieH family.</text>
</comment>
<dbReference type="SUPFAM" id="SSF56784">
    <property type="entry name" value="HAD-like"/>
    <property type="match status" value="1"/>
</dbReference>
<name>A0A7W0C5Z4_9BACT</name>
<evidence type="ECO:0000256" key="3">
    <source>
        <dbReference type="ARBA" id="ARBA00006171"/>
    </source>
</evidence>
<dbReference type="AlphaFoldDB" id="A0A7W0C5Z4"/>
<dbReference type="InterPro" id="IPR023198">
    <property type="entry name" value="PGP-like_dom2"/>
</dbReference>
<evidence type="ECO:0000313" key="6">
    <source>
        <dbReference type="Proteomes" id="UP000525298"/>
    </source>
</evidence>
<dbReference type="Gene3D" id="1.10.150.240">
    <property type="entry name" value="Putative phosphatase, domain 2"/>
    <property type="match status" value="1"/>
</dbReference>
<dbReference type="InterPro" id="IPR023214">
    <property type="entry name" value="HAD_sf"/>
</dbReference>
<keyword evidence="5" id="KW-0378">Hydrolase</keyword>
<evidence type="ECO:0000313" key="5">
    <source>
        <dbReference type="EMBL" id="MBA2879728.1"/>
    </source>
</evidence>
<dbReference type="Pfam" id="PF13419">
    <property type="entry name" value="HAD_2"/>
    <property type="match status" value="1"/>
</dbReference>
<dbReference type="PANTHER" id="PTHR43434:SF1">
    <property type="entry name" value="PHOSPHOGLYCOLATE PHOSPHATASE"/>
    <property type="match status" value="1"/>
</dbReference>
<dbReference type="InterPro" id="IPR036412">
    <property type="entry name" value="HAD-like_sf"/>
</dbReference>
<dbReference type="PANTHER" id="PTHR43434">
    <property type="entry name" value="PHOSPHOGLYCOLATE PHOSPHATASE"/>
    <property type="match status" value="1"/>
</dbReference>
<comment type="caution">
    <text evidence="5">The sequence shown here is derived from an EMBL/GenBank/DDBJ whole genome shotgun (WGS) entry which is preliminary data.</text>
</comment>
<dbReference type="EMBL" id="JACDUS010000001">
    <property type="protein sequence ID" value="MBA2879728.1"/>
    <property type="molecule type" value="Genomic_DNA"/>
</dbReference>
<dbReference type="RefSeq" id="WP_181549433.1">
    <property type="nucleotide sequence ID" value="NZ_JACDUS010000001.1"/>
</dbReference>